<accession>A0A9W7MKB1</accession>
<dbReference type="Proteomes" id="UP001165190">
    <property type="component" value="Unassembled WGS sequence"/>
</dbReference>
<dbReference type="AlphaFoldDB" id="A0A9W7MKB1"/>
<dbReference type="OrthoDB" id="2250058at2759"/>
<evidence type="ECO:0000313" key="4">
    <source>
        <dbReference type="EMBL" id="GMJ03747.1"/>
    </source>
</evidence>
<sequence length="393" mass="44528">MAPKKGDNVAAQKGAETQAAEGKTASSKDIPETLEEKMTRLKGLVKDSHERLDVVDSRFEEQDNKRNYLKGEMKELLTNLFKKLGNIGDALEAELEAAKVEIEEMKADMALLKVALKNGAAPTVSKHMKDVPKPKEFKGNRSAQDAKNFVWGMKQYFRVMGINDDAEKVIVASMYLTDVPLLWWRHRCSEEKGKDIPVETWEEFQVEFKGQLYPTNAQHDAQVKLQQLRHEGFIPEYVREFIELKLQIPNLSEDEGFFTFMNGLQRWTQMELERRGVEELSKALTVAESIAWYEVGKSKYDRPRGKDNGGGDEDDLCGSDGDENPNKFVKPLEKKERGLVRCYRCGGPHVVNDCHKMSRLDAIVDGDDETKKEECRLGAIASVKVIKPSVEGK</sequence>
<feature type="domain" description="Retrotransposon gag" evidence="3">
    <location>
        <begin position="171"/>
        <end position="265"/>
    </location>
</feature>
<evidence type="ECO:0000259" key="3">
    <source>
        <dbReference type="Pfam" id="PF03732"/>
    </source>
</evidence>
<dbReference type="Pfam" id="PF03732">
    <property type="entry name" value="Retrotrans_gag"/>
    <property type="match status" value="1"/>
</dbReference>
<feature type="coiled-coil region" evidence="1">
    <location>
        <begin position="88"/>
        <end position="115"/>
    </location>
</feature>
<organism evidence="4 5">
    <name type="scientific">Hibiscus trionum</name>
    <name type="common">Flower of an hour</name>
    <dbReference type="NCBI Taxonomy" id="183268"/>
    <lineage>
        <taxon>Eukaryota</taxon>
        <taxon>Viridiplantae</taxon>
        <taxon>Streptophyta</taxon>
        <taxon>Embryophyta</taxon>
        <taxon>Tracheophyta</taxon>
        <taxon>Spermatophyta</taxon>
        <taxon>Magnoliopsida</taxon>
        <taxon>eudicotyledons</taxon>
        <taxon>Gunneridae</taxon>
        <taxon>Pentapetalae</taxon>
        <taxon>rosids</taxon>
        <taxon>malvids</taxon>
        <taxon>Malvales</taxon>
        <taxon>Malvaceae</taxon>
        <taxon>Malvoideae</taxon>
        <taxon>Hibiscus</taxon>
    </lineage>
</organism>
<dbReference type="InterPro" id="IPR005162">
    <property type="entry name" value="Retrotrans_gag_dom"/>
</dbReference>
<dbReference type="EMBL" id="BSYR01000037">
    <property type="protein sequence ID" value="GMJ03747.1"/>
    <property type="molecule type" value="Genomic_DNA"/>
</dbReference>
<evidence type="ECO:0000313" key="5">
    <source>
        <dbReference type="Proteomes" id="UP001165190"/>
    </source>
</evidence>
<name>A0A9W7MKB1_HIBTR</name>
<gene>
    <name evidence="4" type="ORF">HRI_004043900</name>
</gene>
<keyword evidence="1" id="KW-0175">Coiled coil</keyword>
<feature type="compositionally biased region" description="Acidic residues" evidence="2">
    <location>
        <begin position="310"/>
        <end position="323"/>
    </location>
</feature>
<proteinExistence type="predicted"/>
<evidence type="ECO:0000256" key="2">
    <source>
        <dbReference type="SAM" id="MobiDB-lite"/>
    </source>
</evidence>
<protein>
    <recommendedName>
        <fullName evidence="3">Retrotransposon gag domain-containing protein</fullName>
    </recommendedName>
</protein>
<evidence type="ECO:0000256" key="1">
    <source>
        <dbReference type="SAM" id="Coils"/>
    </source>
</evidence>
<comment type="caution">
    <text evidence="4">The sequence shown here is derived from an EMBL/GenBank/DDBJ whole genome shotgun (WGS) entry which is preliminary data.</text>
</comment>
<reference evidence="4" key="1">
    <citation type="submission" date="2023-05" db="EMBL/GenBank/DDBJ databases">
        <title>Genome and transcriptome analyses reveal genes involved in the formation of fine ridges on petal epidermal cells in Hibiscus trionum.</title>
        <authorList>
            <person name="Koshimizu S."/>
            <person name="Masuda S."/>
            <person name="Ishii T."/>
            <person name="Shirasu K."/>
            <person name="Hoshino A."/>
            <person name="Arita M."/>
        </authorList>
    </citation>
    <scope>NUCLEOTIDE SEQUENCE</scope>
    <source>
        <strain evidence="4">Hamamatsu line</strain>
    </source>
</reference>
<feature type="region of interest" description="Disordered" evidence="2">
    <location>
        <begin position="301"/>
        <end position="328"/>
    </location>
</feature>
<feature type="region of interest" description="Disordered" evidence="2">
    <location>
        <begin position="1"/>
        <end position="32"/>
    </location>
</feature>
<keyword evidence="5" id="KW-1185">Reference proteome</keyword>